<dbReference type="GO" id="GO:0061061">
    <property type="term" value="P:muscle structure development"/>
    <property type="evidence" value="ECO:0007669"/>
    <property type="project" value="TreeGrafter"/>
</dbReference>
<keyword evidence="2 4" id="KW-0862">Zinc</keyword>
<dbReference type="Proteomes" id="UP000270296">
    <property type="component" value="Unassembled WGS sequence"/>
</dbReference>
<evidence type="ECO:0000259" key="5">
    <source>
        <dbReference type="PROSITE" id="PS50023"/>
    </source>
</evidence>
<feature type="domain" description="LIM zinc-binding" evidence="5">
    <location>
        <begin position="67"/>
        <end position="126"/>
    </location>
</feature>
<dbReference type="GO" id="GO:0031941">
    <property type="term" value="C:filamentous actin"/>
    <property type="evidence" value="ECO:0007669"/>
    <property type="project" value="TreeGrafter"/>
</dbReference>
<evidence type="ECO:0000313" key="8">
    <source>
        <dbReference type="WBParaSite" id="SBAD_0000947401-mRNA-1"/>
    </source>
</evidence>
<dbReference type="SMART" id="SM00132">
    <property type="entry name" value="LIM"/>
    <property type="match status" value="2"/>
</dbReference>
<evidence type="ECO:0000256" key="1">
    <source>
        <dbReference type="ARBA" id="ARBA00022723"/>
    </source>
</evidence>
<keyword evidence="3 4" id="KW-0440">LIM domain</keyword>
<sequence length="139" mass="16125">MADKGLKKCYVCCQWIPADVAVLAVRRYMCPQHLTCNRCNIVLPNDVWTIGPSPFCQECYQVLRQKITCVSCKATIEKKAFHELGGFWHKSCFVCQICRKGFPNNKYYPVMNKPYCSQHAKELMRESSKQQKPSNDFFV</sequence>
<keyword evidence="7" id="KW-1185">Reference proteome</keyword>
<dbReference type="GO" id="GO:0046872">
    <property type="term" value="F:metal ion binding"/>
    <property type="evidence" value="ECO:0007669"/>
    <property type="project" value="UniProtKB-KW"/>
</dbReference>
<dbReference type="SUPFAM" id="SSF57716">
    <property type="entry name" value="Glucocorticoid receptor-like (DNA-binding domain)"/>
    <property type="match status" value="1"/>
</dbReference>
<proteinExistence type="predicted"/>
<evidence type="ECO:0000313" key="6">
    <source>
        <dbReference type="EMBL" id="VDP21513.1"/>
    </source>
</evidence>
<dbReference type="GO" id="GO:0051371">
    <property type="term" value="F:muscle alpha-actinin binding"/>
    <property type="evidence" value="ECO:0007669"/>
    <property type="project" value="TreeGrafter"/>
</dbReference>
<dbReference type="WBParaSite" id="SBAD_0000947401-mRNA-1">
    <property type="protein sequence ID" value="SBAD_0000947401-mRNA-1"/>
    <property type="gene ID" value="SBAD_0000947401"/>
</dbReference>
<dbReference type="InterPro" id="IPR001781">
    <property type="entry name" value="Znf_LIM"/>
</dbReference>
<dbReference type="GO" id="GO:0030018">
    <property type="term" value="C:Z disc"/>
    <property type="evidence" value="ECO:0007669"/>
    <property type="project" value="TreeGrafter"/>
</dbReference>
<dbReference type="InterPro" id="IPR050604">
    <property type="entry name" value="PDZ-LIM_domain"/>
</dbReference>
<dbReference type="GO" id="GO:0030036">
    <property type="term" value="P:actin cytoskeleton organization"/>
    <property type="evidence" value="ECO:0007669"/>
    <property type="project" value="TreeGrafter"/>
</dbReference>
<dbReference type="GO" id="GO:0003779">
    <property type="term" value="F:actin binding"/>
    <property type="evidence" value="ECO:0007669"/>
    <property type="project" value="TreeGrafter"/>
</dbReference>
<evidence type="ECO:0000313" key="7">
    <source>
        <dbReference type="Proteomes" id="UP000270296"/>
    </source>
</evidence>
<reference evidence="8" key="1">
    <citation type="submission" date="2016-06" db="UniProtKB">
        <authorList>
            <consortium name="WormBaseParasite"/>
        </authorList>
    </citation>
    <scope>IDENTIFICATION</scope>
</reference>
<dbReference type="PROSITE" id="PS50023">
    <property type="entry name" value="LIM_DOMAIN_2"/>
    <property type="match status" value="1"/>
</dbReference>
<name>A0A183IZU7_9BILA</name>
<dbReference type="AlphaFoldDB" id="A0A183IZU7"/>
<dbReference type="GO" id="GO:0005912">
    <property type="term" value="C:adherens junction"/>
    <property type="evidence" value="ECO:0007669"/>
    <property type="project" value="TreeGrafter"/>
</dbReference>
<reference evidence="6 7" key="2">
    <citation type="submission" date="2018-11" db="EMBL/GenBank/DDBJ databases">
        <authorList>
            <consortium name="Pathogen Informatics"/>
        </authorList>
    </citation>
    <scope>NUCLEOTIDE SEQUENCE [LARGE SCALE GENOMIC DNA]</scope>
</reference>
<evidence type="ECO:0000256" key="3">
    <source>
        <dbReference type="ARBA" id="ARBA00023038"/>
    </source>
</evidence>
<protein>
    <submittedName>
        <fullName evidence="8">LIM zinc-binding domain-containing protein</fullName>
    </submittedName>
</protein>
<dbReference type="PROSITE" id="PS00478">
    <property type="entry name" value="LIM_DOMAIN_1"/>
    <property type="match status" value="1"/>
</dbReference>
<evidence type="ECO:0000256" key="4">
    <source>
        <dbReference type="PROSITE-ProRule" id="PRU00125"/>
    </source>
</evidence>
<dbReference type="PANTHER" id="PTHR24214">
    <property type="entry name" value="PDZ AND LIM DOMAIN PROTEIN ZASP"/>
    <property type="match status" value="1"/>
</dbReference>
<dbReference type="Gene3D" id="2.10.110.10">
    <property type="entry name" value="Cysteine Rich Protein"/>
    <property type="match status" value="2"/>
</dbReference>
<organism evidence="8">
    <name type="scientific">Soboliphyme baturini</name>
    <dbReference type="NCBI Taxonomy" id="241478"/>
    <lineage>
        <taxon>Eukaryota</taxon>
        <taxon>Metazoa</taxon>
        <taxon>Ecdysozoa</taxon>
        <taxon>Nematoda</taxon>
        <taxon>Enoplea</taxon>
        <taxon>Dorylaimia</taxon>
        <taxon>Dioctophymatida</taxon>
        <taxon>Dioctophymatoidea</taxon>
        <taxon>Soboliphymatidae</taxon>
        <taxon>Soboliphyme</taxon>
    </lineage>
</organism>
<dbReference type="OrthoDB" id="5911912at2759"/>
<dbReference type="EMBL" id="UZAM01012376">
    <property type="protein sequence ID" value="VDP21513.1"/>
    <property type="molecule type" value="Genomic_DNA"/>
</dbReference>
<dbReference type="GO" id="GO:0001725">
    <property type="term" value="C:stress fiber"/>
    <property type="evidence" value="ECO:0007669"/>
    <property type="project" value="TreeGrafter"/>
</dbReference>
<dbReference type="PANTHER" id="PTHR24214:SF38">
    <property type="entry name" value="PDZ AND LIM DOMAIN PROTEIN ZASP-RELATED"/>
    <property type="match status" value="1"/>
</dbReference>
<gene>
    <name evidence="6" type="ORF">SBAD_LOCUS9145</name>
</gene>
<keyword evidence="1 4" id="KW-0479">Metal-binding</keyword>
<evidence type="ECO:0000256" key="2">
    <source>
        <dbReference type="ARBA" id="ARBA00022833"/>
    </source>
</evidence>
<accession>A0A183IZU7</accession>
<dbReference type="Pfam" id="PF00412">
    <property type="entry name" value="LIM"/>
    <property type="match status" value="1"/>
</dbReference>